<dbReference type="InterPro" id="IPR012349">
    <property type="entry name" value="Split_barrel_FMN-bd"/>
</dbReference>
<dbReference type="STRING" id="310780.SAMN05216267_100933"/>
<dbReference type="RefSeq" id="WP_075016716.1">
    <property type="nucleotide sequence ID" value="NZ_FODD01000009.1"/>
</dbReference>
<dbReference type="InterPro" id="IPR007396">
    <property type="entry name" value="TR_PAI2-type"/>
</dbReference>
<dbReference type="Proteomes" id="UP000181951">
    <property type="component" value="Unassembled WGS sequence"/>
</dbReference>
<dbReference type="EMBL" id="FODD01000009">
    <property type="protein sequence ID" value="SEN73145.1"/>
    <property type="molecule type" value="Genomic_DNA"/>
</dbReference>
<dbReference type="SUPFAM" id="SSF50475">
    <property type="entry name" value="FMN-binding split barrel"/>
    <property type="match status" value="1"/>
</dbReference>
<reference evidence="2 3" key="1">
    <citation type="submission" date="2016-10" db="EMBL/GenBank/DDBJ databases">
        <authorList>
            <person name="de Groot N.N."/>
        </authorList>
    </citation>
    <scope>NUCLEOTIDE SEQUENCE [LARGE SCALE GENOMIC DNA]</scope>
    <source>
        <strain evidence="2 3">CGMCC 4.2026</strain>
    </source>
</reference>
<evidence type="ECO:0000313" key="3">
    <source>
        <dbReference type="Proteomes" id="UP000181951"/>
    </source>
</evidence>
<dbReference type="Pfam" id="PF04299">
    <property type="entry name" value="FMN_bind_2"/>
    <property type="match status" value="1"/>
</dbReference>
<organism evidence="2 3">
    <name type="scientific">Actinacidiphila rubida</name>
    <dbReference type="NCBI Taxonomy" id="310780"/>
    <lineage>
        <taxon>Bacteria</taxon>
        <taxon>Bacillati</taxon>
        <taxon>Actinomycetota</taxon>
        <taxon>Actinomycetes</taxon>
        <taxon>Kitasatosporales</taxon>
        <taxon>Streptomycetaceae</taxon>
        <taxon>Actinacidiphila</taxon>
    </lineage>
</organism>
<proteinExistence type="predicted"/>
<dbReference type="OrthoDB" id="9794948at2"/>
<protein>
    <submittedName>
        <fullName evidence="2">Negative transcriptional regulator, PaiB family</fullName>
    </submittedName>
</protein>
<feature type="region of interest" description="Disordered" evidence="1">
    <location>
        <begin position="194"/>
        <end position="227"/>
    </location>
</feature>
<accession>A0A1H8IY94</accession>
<name>A0A1H8IY94_9ACTN</name>
<evidence type="ECO:0000256" key="1">
    <source>
        <dbReference type="SAM" id="MobiDB-lite"/>
    </source>
</evidence>
<dbReference type="AlphaFoldDB" id="A0A1H8IY94"/>
<sequence length="227" mass="24872">MLIHPWDEPLDDDEWRTWLASHDFGQLAVNGLDGAPPFVQPVHFLYDPAPGDHGEAVLHLARPNPLWAALDASPHVTLSVVDDYVFVPGHWTALPDQPTDHGTPTSYYAAVQLLAVAHVVDDPREKAELLRRQTAHFQPEGGTAPVTAGEAPFGRLLPGLRVVRLDVTAVRAKFKFGGNKPESVRHRITGLLAERGAPGDAAARTHQLRRVTPQPHAPETDPARTER</sequence>
<keyword evidence="3" id="KW-1185">Reference proteome</keyword>
<feature type="compositionally biased region" description="Basic and acidic residues" evidence="1">
    <location>
        <begin position="218"/>
        <end position="227"/>
    </location>
</feature>
<gene>
    <name evidence="2" type="ORF">SAMN05216267_100933</name>
</gene>
<evidence type="ECO:0000313" key="2">
    <source>
        <dbReference type="EMBL" id="SEN73145.1"/>
    </source>
</evidence>
<dbReference type="Gene3D" id="2.30.110.10">
    <property type="entry name" value="Electron Transport, Fmn-binding Protein, Chain A"/>
    <property type="match status" value="1"/>
</dbReference>